<keyword evidence="2 6" id="KW-0812">Transmembrane</keyword>
<comment type="caution">
    <text evidence="8">The sequence shown here is derived from an EMBL/GenBank/DDBJ whole genome shotgun (WGS) entry which is preliminary data.</text>
</comment>
<name>A0AAW1KCE1_SAPOF</name>
<accession>A0AAW1KCE1</accession>
<dbReference type="GO" id="GO:0016020">
    <property type="term" value="C:membrane"/>
    <property type="evidence" value="ECO:0007669"/>
    <property type="project" value="UniProtKB-SubCell"/>
</dbReference>
<evidence type="ECO:0000259" key="7">
    <source>
        <dbReference type="Pfam" id="PF00520"/>
    </source>
</evidence>
<dbReference type="Proteomes" id="UP001443914">
    <property type="component" value="Unassembled WGS sequence"/>
</dbReference>
<evidence type="ECO:0000313" key="9">
    <source>
        <dbReference type="Proteomes" id="UP001443914"/>
    </source>
</evidence>
<dbReference type="GO" id="GO:0005216">
    <property type="term" value="F:monoatomic ion channel activity"/>
    <property type="evidence" value="ECO:0007669"/>
    <property type="project" value="InterPro"/>
</dbReference>
<keyword evidence="9" id="KW-1185">Reference proteome</keyword>
<dbReference type="AlphaFoldDB" id="A0AAW1KCE1"/>
<keyword evidence="5" id="KW-0813">Transport</keyword>
<reference evidence="8" key="1">
    <citation type="submission" date="2024-03" db="EMBL/GenBank/DDBJ databases">
        <title>WGS assembly of Saponaria officinalis var. Norfolk2.</title>
        <authorList>
            <person name="Jenkins J."/>
            <person name="Shu S."/>
            <person name="Grimwood J."/>
            <person name="Barry K."/>
            <person name="Goodstein D."/>
            <person name="Schmutz J."/>
            <person name="Leebens-Mack J."/>
            <person name="Osbourn A."/>
        </authorList>
    </citation>
    <scope>NUCLEOTIDE SEQUENCE [LARGE SCALE GENOMIC DNA]</scope>
    <source>
        <strain evidence="8">JIC</strain>
    </source>
</reference>
<keyword evidence="4 6" id="KW-0472">Membrane</keyword>
<dbReference type="PANTHER" id="PTHR45651:SF11">
    <property type="entry name" value="CYCLIC NUCLEOTIDE-GATED ION CHANNEL 20, CHLOROPLASTIC-RELATED"/>
    <property type="match status" value="1"/>
</dbReference>
<protein>
    <recommendedName>
        <fullName evidence="7">Ion transport domain-containing protein</fullName>
    </recommendedName>
</protein>
<evidence type="ECO:0000313" key="8">
    <source>
        <dbReference type="EMBL" id="KAK9716046.1"/>
    </source>
</evidence>
<feature type="transmembrane region" description="Helical" evidence="6">
    <location>
        <begin position="342"/>
        <end position="367"/>
    </location>
</feature>
<feature type="transmembrane region" description="Helical" evidence="6">
    <location>
        <begin position="214"/>
        <end position="235"/>
    </location>
</feature>
<feature type="transmembrane region" description="Helical" evidence="6">
    <location>
        <begin position="144"/>
        <end position="164"/>
    </location>
</feature>
<evidence type="ECO:0000256" key="1">
    <source>
        <dbReference type="ARBA" id="ARBA00004141"/>
    </source>
</evidence>
<evidence type="ECO:0000256" key="6">
    <source>
        <dbReference type="SAM" id="Phobius"/>
    </source>
</evidence>
<evidence type="ECO:0000256" key="2">
    <source>
        <dbReference type="ARBA" id="ARBA00022692"/>
    </source>
</evidence>
<organism evidence="8 9">
    <name type="scientific">Saponaria officinalis</name>
    <name type="common">Common soapwort</name>
    <name type="synonym">Lychnis saponaria</name>
    <dbReference type="NCBI Taxonomy" id="3572"/>
    <lineage>
        <taxon>Eukaryota</taxon>
        <taxon>Viridiplantae</taxon>
        <taxon>Streptophyta</taxon>
        <taxon>Embryophyta</taxon>
        <taxon>Tracheophyta</taxon>
        <taxon>Spermatophyta</taxon>
        <taxon>Magnoliopsida</taxon>
        <taxon>eudicotyledons</taxon>
        <taxon>Gunneridae</taxon>
        <taxon>Pentapetalae</taxon>
        <taxon>Caryophyllales</taxon>
        <taxon>Caryophyllaceae</taxon>
        <taxon>Caryophylleae</taxon>
        <taxon>Saponaria</taxon>
    </lineage>
</organism>
<evidence type="ECO:0000256" key="5">
    <source>
        <dbReference type="ARBA" id="ARBA00023303"/>
    </source>
</evidence>
<feature type="domain" description="Ion transport" evidence="7">
    <location>
        <begin position="55"/>
        <end position="372"/>
    </location>
</feature>
<dbReference type="InterPro" id="IPR005821">
    <property type="entry name" value="Ion_trans_dom"/>
</dbReference>
<dbReference type="PANTHER" id="PTHR45651">
    <property type="entry name" value="CYCLIC NUCLEOTIDE-GATED ION CHANNEL 15-RELATED-RELATED"/>
    <property type="match status" value="1"/>
</dbReference>
<keyword evidence="3 6" id="KW-1133">Transmembrane helix</keyword>
<evidence type="ECO:0000256" key="4">
    <source>
        <dbReference type="ARBA" id="ARBA00023136"/>
    </source>
</evidence>
<dbReference type="EMBL" id="JBDFQZ010000006">
    <property type="protein sequence ID" value="KAK9716046.1"/>
    <property type="molecule type" value="Genomic_DNA"/>
</dbReference>
<feature type="transmembrane region" description="Helical" evidence="6">
    <location>
        <begin position="56"/>
        <end position="77"/>
    </location>
</feature>
<sequence>MAFGAIFFFGALLGDEIDYQEAFRWLVWRWLVWSVRRVLSGVLHPYAKGVQMWNKLFSIACMVSLFVDPLFFFTVSFNQEGRCTVMDVGMARVLVILRSFADFMYLLHILVQFKLAYVDRKPRAGAGDWVSNPKKVAMRYLKRYFIVDFLCVLPLPQVIVMYIIPKFFPEYNFGEDLMDFGILLQYVLRLFRFFPLVAGQSPVGFVFESTWGNSVMIFLAYLLSGHVVGSMWYLFGVQRLKTCLTDACMHSRMPCEVSMTCTGFSHLNAELKQFFMPWNNNQDGSACLNPDGKFRYGIYSNAINLIIQPDFAKKYIYSLFWGFQQISTLAGNQIPSDYVPEVLFITFIIGVGLLLFGSLVGNMHMFFQSAGNRRLEKTQRRCQIERLMDQLGLPEDLRSKIREVEGIPRESDEGVNVEKLMESFPEDLRRQINVFLI</sequence>
<evidence type="ECO:0000256" key="3">
    <source>
        <dbReference type="ARBA" id="ARBA00022989"/>
    </source>
</evidence>
<proteinExistence type="predicted"/>
<dbReference type="Gene3D" id="1.10.287.70">
    <property type="match status" value="1"/>
</dbReference>
<dbReference type="SUPFAM" id="SSF81324">
    <property type="entry name" value="Voltage-gated potassium channels"/>
    <property type="match status" value="1"/>
</dbReference>
<keyword evidence="5" id="KW-0406">Ion transport</keyword>
<feature type="transmembrane region" description="Helical" evidence="6">
    <location>
        <begin position="89"/>
        <end position="111"/>
    </location>
</feature>
<gene>
    <name evidence="8" type="ORF">RND81_06G207800</name>
</gene>
<keyword evidence="5" id="KW-0407">Ion channel</keyword>
<dbReference type="Gene3D" id="1.10.287.630">
    <property type="entry name" value="Helix hairpin bin"/>
    <property type="match status" value="1"/>
</dbReference>
<dbReference type="Pfam" id="PF00520">
    <property type="entry name" value="Ion_trans"/>
    <property type="match status" value="1"/>
</dbReference>
<comment type="subcellular location">
    <subcellularLocation>
        <location evidence="1">Membrane</location>
        <topology evidence="1">Multi-pass membrane protein</topology>
    </subcellularLocation>
</comment>